<dbReference type="RefSeq" id="WP_116393330.1">
    <property type="nucleotide sequence ID" value="NZ_QUQO01000002.1"/>
</dbReference>
<dbReference type="InParanoid" id="A0A371R821"/>
<proteinExistence type="inferred from homology"/>
<dbReference type="InterPro" id="IPR009078">
    <property type="entry name" value="Ferritin-like_SF"/>
</dbReference>
<organism evidence="4 5">
    <name type="scientific">Parvularcula marina</name>
    <dbReference type="NCBI Taxonomy" id="2292771"/>
    <lineage>
        <taxon>Bacteria</taxon>
        <taxon>Pseudomonadati</taxon>
        <taxon>Pseudomonadota</taxon>
        <taxon>Alphaproteobacteria</taxon>
        <taxon>Parvularculales</taxon>
        <taxon>Parvularculaceae</taxon>
        <taxon>Parvularcula</taxon>
    </lineage>
</organism>
<protein>
    <submittedName>
        <fullName evidence="4">DNA starvation/stationary phase protection protein</fullName>
    </submittedName>
</protein>
<dbReference type="PANTHER" id="PTHR42932">
    <property type="entry name" value="GENERAL STRESS PROTEIN 20U"/>
    <property type="match status" value="1"/>
</dbReference>
<reference evidence="4 5" key="1">
    <citation type="submission" date="2018-08" db="EMBL/GenBank/DDBJ databases">
        <title>Parvularcula sp. SM1705, isolated from surface water of the South Sea China.</title>
        <authorList>
            <person name="Sun L."/>
        </authorList>
    </citation>
    <scope>NUCLEOTIDE SEQUENCE [LARGE SCALE GENOMIC DNA]</scope>
    <source>
        <strain evidence="4 5">SM1705</strain>
    </source>
</reference>
<dbReference type="InterPro" id="IPR023188">
    <property type="entry name" value="DPS_DNA-bd_CS"/>
</dbReference>
<dbReference type="PROSITE" id="PS00818">
    <property type="entry name" value="DPS_1"/>
    <property type="match status" value="1"/>
</dbReference>
<dbReference type="PANTHER" id="PTHR42932:SF3">
    <property type="entry name" value="DNA PROTECTION DURING STARVATION PROTEIN"/>
    <property type="match status" value="1"/>
</dbReference>
<dbReference type="FunCoup" id="A0A371R821">
    <property type="interactions" value="216"/>
</dbReference>
<sequence>MSSDIAKSLTRVLGNSYVLYVKTHSYHWNVTGPNFHALHNLFEEQYRQIWASLDDIAERIRALDEYAPVSARVMAEAANIEESDNGVPSSQVMLKNLVADQTLWIKDAEEALEAASEEGDTGTEDLLAPLISAHEKMRWMLKSSLAD</sequence>
<evidence type="ECO:0000313" key="5">
    <source>
        <dbReference type="Proteomes" id="UP000264589"/>
    </source>
</evidence>
<dbReference type="InterPro" id="IPR002177">
    <property type="entry name" value="DPS_DNA-bd"/>
</dbReference>
<evidence type="ECO:0000256" key="1">
    <source>
        <dbReference type="ARBA" id="ARBA00009497"/>
    </source>
</evidence>
<dbReference type="Pfam" id="PF00210">
    <property type="entry name" value="Ferritin"/>
    <property type="match status" value="1"/>
</dbReference>
<evidence type="ECO:0000313" key="4">
    <source>
        <dbReference type="EMBL" id="RFB01614.1"/>
    </source>
</evidence>
<dbReference type="InterPro" id="IPR012347">
    <property type="entry name" value="Ferritin-like"/>
</dbReference>
<dbReference type="PROSITE" id="PS00819">
    <property type="entry name" value="DPS_2"/>
    <property type="match status" value="1"/>
</dbReference>
<dbReference type="EMBL" id="QUQO01000002">
    <property type="protein sequence ID" value="RFB01614.1"/>
    <property type="molecule type" value="Genomic_DNA"/>
</dbReference>
<dbReference type="PIRSF" id="PIRSF005900">
    <property type="entry name" value="Dps"/>
    <property type="match status" value="1"/>
</dbReference>
<dbReference type="SUPFAM" id="SSF47240">
    <property type="entry name" value="Ferritin-like"/>
    <property type="match status" value="1"/>
</dbReference>
<dbReference type="OrthoDB" id="9797687at2"/>
<name>A0A371R821_9PROT</name>
<dbReference type="GO" id="GO:0016722">
    <property type="term" value="F:oxidoreductase activity, acting on metal ions"/>
    <property type="evidence" value="ECO:0007669"/>
    <property type="project" value="InterPro"/>
</dbReference>
<evidence type="ECO:0000259" key="3">
    <source>
        <dbReference type="Pfam" id="PF00210"/>
    </source>
</evidence>
<evidence type="ECO:0000256" key="2">
    <source>
        <dbReference type="RuleBase" id="RU003875"/>
    </source>
</evidence>
<comment type="similarity">
    <text evidence="1 2">Belongs to the Dps family.</text>
</comment>
<dbReference type="AlphaFoldDB" id="A0A371R821"/>
<gene>
    <name evidence="4" type="ORF">DX908_15160</name>
</gene>
<comment type="caution">
    <text evidence="4">The sequence shown here is derived from an EMBL/GenBank/DDBJ whole genome shotgun (WGS) entry which is preliminary data.</text>
</comment>
<dbReference type="CDD" id="cd01043">
    <property type="entry name" value="DPS"/>
    <property type="match status" value="1"/>
</dbReference>
<dbReference type="Proteomes" id="UP000264589">
    <property type="component" value="Unassembled WGS sequence"/>
</dbReference>
<keyword evidence="5" id="KW-1185">Reference proteome</keyword>
<dbReference type="GO" id="GO:0008199">
    <property type="term" value="F:ferric iron binding"/>
    <property type="evidence" value="ECO:0007669"/>
    <property type="project" value="InterPro"/>
</dbReference>
<feature type="domain" description="Ferritin/DPS" evidence="3">
    <location>
        <begin position="7"/>
        <end position="145"/>
    </location>
</feature>
<dbReference type="PRINTS" id="PR01346">
    <property type="entry name" value="HELNAPAPROT"/>
</dbReference>
<dbReference type="InterPro" id="IPR008331">
    <property type="entry name" value="Ferritin_DPS_dom"/>
</dbReference>
<dbReference type="Gene3D" id="1.20.1260.10">
    <property type="match status" value="1"/>
</dbReference>
<accession>A0A371R821</accession>